<comment type="function">
    <text evidence="15">Probably involved in polymerization and/or export of exopolysaccharide EPS I which functions as a virulence factor. May be involved in an ATP-dependent process in the pathway for EPS I production, possibly export of the trimeric repeat units across the inner membrane or their polymerization.</text>
</comment>
<keyword evidence="11 19" id="KW-0472">Membrane</keyword>
<feature type="domain" description="AAA" evidence="21">
    <location>
        <begin position="558"/>
        <end position="693"/>
    </location>
</feature>
<name>A0A9X1W1D2_9BURK</name>
<dbReference type="InterPro" id="IPR025669">
    <property type="entry name" value="AAA_dom"/>
</dbReference>
<dbReference type="InterPro" id="IPR005700">
    <property type="entry name" value="EPS_ExoP-like"/>
</dbReference>
<evidence type="ECO:0000259" key="21">
    <source>
        <dbReference type="Pfam" id="PF13614"/>
    </source>
</evidence>
<evidence type="ECO:0000256" key="19">
    <source>
        <dbReference type="SAM" id="Phobius"/>
    </source>
</evidence>
<dbReference type="GO" id="GO:0005886">
    <property type="term" value="C:plasma membrane"/>
    <property type="evidence" value="ECO:0007669"/>
    <property type="project" value="UniProtKB-SubCell"/>
</dbReference>
<feature type="domain" description="Tyrosine-protein kinase G-rich" evidence="22">
    <location>
        <begin position="392"/>
        <end position="471"/>
    </location>
</feature>
<evidence type="ECO:0000259" key="22">
    <source>
        <dbReference type="Pfam" id="PF13807"/>
    </source>
</evidence>
<keyword evidence="9" id="KW-0067">ATP-binding</keyword>
<keyword evidence="12" id="KW-0829">Tyrosine-protein kinase</keyword>
<dbReference type="PANTHER" id="PTHR32309">
    <property type="entry name" value="TYROSINE-PROTEIN KINASE"/>
    <property type="match status" value="1"/>
</dbReference>
<evidence type="ECO:0000313" key="23">
    <source>
        <dbReference type="EMBL" id="MCJ0764333.1"/>
    </source>
</evidence>
<dbReference type="Pfam" id="PF02706">
    <property type="entry name" value="Wzz"/>
    <property type="match status" value="1"/>
</dbReference>
<evidence type="ECO:0000256" key="4">
    <source>
        <dbReference type="ARBA" id="ARBA00022519"/>
    </source>
</evidence>
<evidence type="ECO:0000256" key="14">
    <source>
        <dbReference type="ARBA" id="ARBA00053015"/>
    </source>
</evidence>
<dbReference type="InterPro" id="IPR005702">
    <property type="entry name" value="Wzc-like_C"/>
</dbReference>
<keyword evidence="4" id="KW-0997">Cell inner membrane</keyword>
<dbReference type="AlphaFoldDB" id="A0A9X1W1D2"/>
<dbReference type="FunFam" id="3.40.50.300:FF:000527">
    <property type="entry name" value="Tyrosine-protein kinase etk"/>
    <property type="match status" value="1"/>
</dbReference>
<dbReference type="InterPro" id="IPR032807">
    <property type="entry name" value="GNVR"/>
</dbReference>
<comment type="subcellular location">
    <subcellularLocation>
        <location evidence="1">Cell inner membrane</location>
        <topology evidence="1">Multi-pass membrane protein</topology>
    </subcellularLocation>
</comment>
<feature type="transmembrane region" description="Helical" evidence="19">
    <location>
        <begin position="35"/>
        <end position="54"/>
    </location>
</feature>
<keyword evidence="8" id="KW-0418">Kinase</keyword>
<dbReference type="NCBIfam" id="TIGR01005">
    <property type="entry name" value="eps_transp_fam"/>
    <property type="match status" value="1"/>
</dbReference>
<evidence type="ECO:0000256" key="13">
    <source>
        <dbReference type="ARBA" id="ARBA00023169"/>
    </source>
</evidence>
<dbReference type="Gene3D" id="3.40.50.300">
    <property type="entry name" value="P-loop containing nucleotide triphosphate hydrolases"/>
    <property type="match status" value="1"/>
</dbReference>
<organism evidence="23 24">
    <name type="scientific">Variovorax terrae</name>
    <dbReference type="NCBI Taxonomy" id="2923278"/>
    <lineage>
        <taxon>Bacteria</taxon>
        <taxon>Pseudomonadati</taxon>
        <taxon>Pseudomonadota</taxon>
        <taxon>Betaproteobacteria</taxon>
        <taxon>Burkholderiales</taxon>
        <taxon>Comamonadaceae</taxon>
        <taxon>Variovorax</taxon>
    </lineage>
</organism>
<keyword evidence="3" id="KW-1003">Cell membrane</keyword>
<accession>A0A9X1W1D2</accession>
<evidence type="ECO:0000256" key="10">
    <source>
        <dbReference type="ARBA" id="ARBA00022989"/>
    </source>
</evidence>
<dbReference type="GO" id="GO:0000271">
    <property type="term" value="P:polysaccharide biosynthetic process"/>
    <property type="evidence" value="ECO:0007669"/>
    <property type="project" value="UniProtKB-KW"/>
</dbReference>
<evidence type="ECO:0000256" key="17">
    <source>
        <dbReference type="ARBA" id="ARBA00081049"/>
    </source>
</evidence>
<protein>
    <recommendedName>
        <fullName evidence="16">Putative tyrosine-protein kinase EpsB</fullName>
    </recommendedName>
    <alternativeName>
        <fullName evidence="17">EPS I polysaccharide export protein EpsB</fullName>
    </alternativeName>
</protein>
<dbReference type="RefSeq" id="WP_243306942.1">
    <property type="nucleotide sequence ID" value="NZ_JALGBI010000001.1"/>
</dbReference>
<dbReference type="GO" id="GO:0005524">
    <property type="term" value="F:ATP binding"/>
    <property type="evidence" value="ECO:0007669"/>
    <property type="project" value="UniProtKB-KW"/>
</dbReference>
<evidence type="ECO:0000256" key="18">
    <source>
        <dbReference type="SAM" id="Coils"/>
    </source>
</evidence>
<dbReference type="InterPro" id="IPR050445">
    <property type="entry name" value="Bact_polysacc_biosynth/exp"/>
</dbReference>
<keyword evidence="10 19" id="KW-1133">Transmembrane helix</keyword>
<evidence type="ECO:0000256" key="2">
    <source>
        <dbReference type="ARBA" id="ARBA00008883"/>
    </source>
</evidence>
<dbReference type="Pfam" id="PF13807">
    <property type="entry name" value="GNVR"/>
    <property type="match status" value="1"/>
</dbReference>
<keyword evidence="6 19" id="KW-0812">Transmembrane</keyword>
<reference evidence="23" key="1">
    <citation type="submission" date="2022-03" db="EMBL/GenBank/DDBJ databases">
        <authorList>
            <person name="Woo C.Y."/>
        </authorList>
    </citation>
    <scope>NUCLEOTIDE SEQUENCE</scope>
    <source>
        <strain evidence="23">CYS-02</strain>
    </source>
</reference>
<evidence type="ECO:0000256" key="6">
    <source>
        <dbReference type="ARBA" id="ARBA00022692"/>
    </source>
</evidence>
<dbReference type="Pfam" id="PF13614">
    <property type="entry name" value="AAA_31"/>
    <property type="match status" value="1"/>
</dbReference>
<dbReference type="EMBL" id="JALGBI010000001">
    <property type="protein sequence ID" value="MCJ0764333.1"/>
    <property type="molecule type" value="Genomic_DNA"/>
</dbReference>
<dbReference type="InterPro" id="IPR027417">
    <property type="entry name" value="P-loop_NTPase"/>
</dbReference>
<dbReference type="SUPFAM" id="SSF52540">
    <property type="entry name" value="P-loop containing nucleoside triphosphate hydrolases"/>
    <property type="match status" value="1"/>
</dbReference>
<evidence type="ECO:0000256" key="7">
    <source>
        <dbReference type="ARBA" id="ARBA00022741"/>
    </source>
</evidence>
<dbReference type="GO" id="GO:0004713">
    <property type="term" value="F:protein tyrosine kinase activity"/>
    <property type="evidence" value="ECO:0007669"/>
    <property type="project" value="UniProtKB-KW"/>
</dbReference>
<feature type="transmembrane region" description="Helical" evidence="19">
    <location>
        <begin position="450"/>
        <end position="473"/>
    </location>
</feature>
<dbReference type="PANTHER" id="PTHR32309:SF32">
    <property type="entry name" value="TYROSINE-PROTEIN KINASE ETK-RELATED"/>
    <property type="match status" value="1"/>
</dbReference>
<dbReference type="Pfam" id="PF23607">
    <property type="entry name" value="WZC_N"/>
    <property type="match status" value="1"/>
</dbReference>
<evidence type="ECO:0000256" key="11">
    <source>
        <dbReference type="ARBA" id="ARBA00023136"/>
    </source>
</evidence>
<evidence type="ECO:0000256" key="1">
    <source>
        <dbReference type="ARBA" id="ARBA00004429"/>
    </source>
</evidence>
<comment type="catalytic activity">
    <reaction evidence="14">
        <text>L-tyrosyl-[protein] + ATP = O-phospho-L-tyrosyl-[protein] + ADP + H(+)</text>
        <dbReference type="Rhea" id="RHEA:10596"/>
        <dbReference type="Rhea" id="RHEA-COMP:10136"/>
        <dbReference type="Rhea" id="RHEA-COMP:20101"/>
        <dbReference type="ChEBI" id="CHEBI:15378"/>
        <dbReference type="ChEBI" id="CHEBI:30616"/>
        <dbReference type="ChEBI" id="CHEBI:46858"/>
        <dbReference type="ChEBI" id="CHEBI:61978"/>
        <dbReference type="ChEBI" id="CHEBI:456216"/>
    </reaction>
</comment>
<proteinExistence type="inferred from homology"/>
<dbReference type="Proteomes" id="UP001139447">
    <property type="component" value="Unassembled WGS sequence"/>
</dbReference>
<dbReference type="NCBIfam" id="TIGR01007">
    <property type="entry name" value="eps_fam"/>
    <property type="match status" value="1"/>
</dbReference>
<gene>
    <name evidence="23" type="ORF">MMF98_14040</name>
</gene>
<dbReference type="GO" id="GO:0042802">
    <property type="term" value="F:identical protein binding"/>
    <property type="evidence" value="ECO:0007669"/>
    <property type="project" value="UniProtKB-ARBA"/>
</dbReference>
<feature type="coiled-coil region" evidence="18">
    <location>
        <begin position="337"/>
        <end position="385"/>
    </location>
</feature>
<keyword evidence="13" id="KW-0270">Exopolysaccharide synthesis</keyword>
<evidence type="ECO:0000313" key="24">
    <source>
        <dbReference type="Proteomes" id="UP001139447"/>
    </source>
</evidence>
<evidence type="ECO:0000256" key="9">
    <source>
        <dbReference type="ARBA" id="ARBA00022840"/>
    </source>
</evidence>
<evidence type="ECO:0000256" key="16">
    <source>
        <dbReference type="ARBA" id="ARBA00067833"/>
    </source>
</evidence>
<evidence type="ECO:0000256" key="12">
    <source>
        <dbReference type="ARBA" id="ARBA00023137"/>
    </source>
</evidence>
<feature type="domain" description="Polysaccharide chain length determinant N-terminal" evidence="20">
    <location>
        <begin position="19"/>
        <end position="111"/>
    </location>
</feature>
<evidence type="ECO:0000256" key="5">
    <source>
        <dbReference type="ARBA" id="ARBA00022679"/>
    </source>
</evidence>
<evidence type="ECO:0000256" key="8">
    <source>
        <dbReference type="ARBA" id="ARBA00022777"/>
    </source>
</evidence>
<dbReference type="InterPro" id="IPR003856">
    <property type="entry name" value="LPS_length_determ_N"/>
</dbReference>
<keyword evidence="7" id="KW-0547">Nucleotide-binding</keyword>
<dbReference type="CDD" id="cd05387">
    <property type="entry name" value="BY-kinase"/>
    <property type="match status" value="1"/>
</dbReference>
<sequence>MNPPIPPNAPMTMPADADDEINLAEYLDIFLDNRWLIAGITAVAVVLGGLYAFLARPVYETNLLIQVEDSDNSAKSFLGDAAASFLQVKTPAGGEIEILRSRLVLNQAVENTKLYIDARPRYTPLIGSWLSRQAKELSTPGILGLGGFVSGAEKIVVPQMEVPAGLEQKPFTIEAKGHGQYLLTQPDLPEPLQGTVGVLLDQVTSAGRVQLLVAQLEGKEGAQFRVSRSSKLAVVDKLQDDLKISEKGKQSGVIDVTLQDTDPQRLTVLLNEIGRQYVRQNINRKAAEAEKTLVFLDTQLPQFKKQLEVSEDTYSKYRNLHGTISLDDEAKAVLAQTVEQQSKLVEAQQRRRDLEARFTGNHPTIQTLDAQIAAYSKEIAKINDRIKSMPVVQQDALRMERDIKVNTDLYQSLLNSAIQLRLAKEGKVGNVRLLDDAVVPEDPVKPKKALVLALAAVLGLLIAAVTAVVRTIYLSGIKNPQEIEAHTGLNVYSTIPLSATQAMLAQRAAGKMPGIHLLASEDPSDSAIESLRSLRTALQFAMLEAGNNRVLITGGTPGVGKSFISTNFAAIMAAAGKKTLLIDGDLRKGHINQYFGLARERGLSELIAGGVTLKQALRPEVLKNLDFLPTGVMPPNPAELMMSDSFASLLKDLSSQYDLVIIDTPPVLVAADTAAVANHAGTVLLVARANKSSMGELIESTRRLAHAGKAANGVLFNAMDMSRRSYYGYGYKYGRYRYIDYKYRNPAS</sequence>
<keyword evidence="24" id="KW-1185">Reference proteome</keyword>
<comment type="caution">
    <text evidence="23">The sequence shown here is derived from an EMBL/GenBank/DDBJ whole genome shotgun (WGS) entry which is preliminary data.</text>
</comment>
<evidence type="ECO:0000259" key="20">
    <source>
        <dbReference type="Pfam" id="PF02706"/>
    </source>
</evidence>
<comment type="similarity">
    <text evidence="2">Belongs to the etk/wzc family.</text>
</comment>
<evidence type="ECO:0000256" key="15">
    <source>
        <dbReference type="ARBA" id="ARBA00054296"/>
    </source>
</evidence>
<keyword evidence="18" id="KW-0175">Coiled coil</keyword>
<evidence type="ECO:0000256" key="3">
    <source>
        <dbReference type="ARBA" id="ARBA00022475"/>
    </source>
</evidence>
<keyword evidence="5 23" id="KW-0808">Transferase</keyword>